<evidence type="ECO:0000313" key="5">
    <source>
        <dbReference type="Proteomes" id="UP000198356"/>
    </source>
</evidence>
<dbReference type="RefSeq" id="WP_089407046.1">
    <property type="nucleotide sequence ID" value="NZ_FZOU01000001.1"/>
</dbReference>
<dbReference type="InterPro" id="IPR007484">
    <property type="entry name" value="Peptidase_M28"/>
</dbReference>
<dbReference type="PANTHER" id="PTHR12283:SF6">
    <property type="entry name" value="GLUTAMINYL-PEPTIDE CYCLOTRANSFERASE-RELATED"/>
    <property type="match status" value="1"/>
</dbReference>
<evidence type="ECO:0000256" key="2">
    <source>
        <dbReference type="ARBA" id="ARBA00023315"/>
    </source>
</evidence>
<name>A0A239E5E7_9BACT</name>
<dbReference type="AlphaFoldDB" id="A0A239E5E7"/>
<dbReference type="GO" id="GO:0008270">
    <property type="term" value="F:zinc ion binding"/>
    <property type="evidence" value="ECO:0007669"/>
    <property type="project" value="TreeGrafter"/>
</dbReference>
<dbReference type="Pfam" id="PF04389">
    <property type="entry name" value="Peptidase_M28"/>
    <property type="match status" value="1"/>
</dbReference>
<dbReference type="EMBL" id="FZOU01000001">
    <property type="protein sequence ID" value="SNS39233.1"/>
    <property type="molecule type" value="Genomic_DNA"/>
</dbReference>
<reference evidence="4 5" key="1">
    <citation type="submission" date="2017-06" db="EMBL/GenBank/DDBJ databases">
        <authorList>
            <person name="Kim H.J."/>
            <person name="Triplett B.A."/>
        </authorList>
    </citation>
    <scope>NUCLEOTIDE SEQUENCE [LARGE SCALE GENOMIC DNA]</scope>
    <source>
        <strain evidence="4 5">DSM 18704</strain>
    </source>
</reference>
<gene>
    <name evidence="4" type="ORF">SAMN05421770_101779</name>
</gene>
<protein>
    <submittedName>
        <fullName evidence="4">Peptidase family M28</fullName>
    </submittedName>
</protein>
<feature type="domain" description="Peptidase M28" evidence="3">
    <location>
        <begin position="114"/>
        <end position="323"/>
    </location>
</feature>
<evidence type="ECO:0000259" key="3">
    <source>
        <dbReference type="Pfam" id="PF04389"/>
    </source>
</evidence>
<keyword evidence="1" id="KW-0808">Transferase</keyword>
<proteinExistence type="predicted"/>
<accession>A0A239E5E7</accession>
<organism evidence="4 5">
    <name type="scientific">Granulicella rosea</name>
    <dbReference type="NCBI Taxonomy" id="474952"/>
    <lineage>
        <taxon>Bacteria</taxon>
        <taxon>Pseudomonadati</taxon>
        <taxon>Acidobacteriota</taxon>
        <taxon>Terriglobia</taxon>
        <taxon>Terriglobales</taxon>
        <taxon>Acidobacteriaceae</taxon>
        <taxon>Granulicella</taxon>
    </lineage>
</organism>
<evidence type="ECO:0000256" key="1">
    <source>
        <dbReference type="ARBA" id="ARBA00022679"/>
    </source>
</evidence>
<keyword evidence="5" id="KW-1185">Reference proteome</keyword>
<dbReference type="Proteomes" id="UP000198356">
    <property type="component" value="Unassembled WGS sequence"/>
</dbReference>
<dbReference type="InterPro" id="IPR040234">
    <property type="entry name" value="QC/QCL"/>
</dbReference>
<sequence>MQTSNDRVPHPSTGIIGRWVGRTLLTLATTLALLPSAQAQRPAAAPAGHISGAATYNLTKEFLAAAPKRFNGSPGHLAAENFIKAHFAPEIAAGRFETDSFSASTPAGQQSLRNYIVRYPGKKDGVIVIASHYETNWPLRDINFVGANDGACTSALLMEIGAYLRAHPPTGYSVWLVFDDGEEAVKNWSNSDSLYGTRHLAAKWSQDGTLGKIKAFMVADMIGDRDLNIDQDQNSTPWLIDLLSKAAKNTGHTSSVFKNVTAVEDDHLPFQKRGVPVLDIIDIEYGPPTQDHPEGGYHHTALDTIDKISPQSLQTAGDLFLEMIKLIDQR</sequence>
<dbReference type="PANTHER" id="PTHR12283">
    <property type="entry name" value="GLUTAMINYL-PEPTIDE CYCLOTRANSFERASE"/>
    <property type="match status" value="1"/>
</dbReference>
<dbReference type="Gene3D" id="3.40.630.10">
    <property type="entry name" value="Zn peptidases"/>
    <property type="match status" value="1"/>
</dbReference>
<dbReference type="OrthoDB" id="9778250at2"/>
<dbReference type="SUPFAM" id="SSF53187">
    <property type="entry name" value="Zn-dependent exopeptidases"/>
    <property type="match status" value="1"/>
</dbReference>
<evidence type="ECO:0000313" key="4">
    <source>
        <dbReference type="EMBL" id="SNS39233.1"/>
    </source>
</evidence>
<keyword evidence="2" id="KW-0012">Acyltransferase</keyword>
<dbReference type="GO" id="GO:0016603">
    <property type="term" value="F:glutaminyl-peptide cyclotransferase activity"/>
    <property type="evidence" value="ECO:0007669"/>
    <property type="project" value="TreeGrafter"/>
</dbReference>